<name>A0A7Y9UU56_9ACTN</name>
<sequence length="378" mass="40037">MITARIRIQLVLFVIIALGATTWLSARYVGLDPFRASYDVTVELPEAGGAFKNGEVTYRGVPVGRVKDLRATSAGTELVIRIDSDAPAIPADVTARVANRSAIGEQYLDLRSESGGDEATLADGDRIVGDADSLPPPIDELLRSGYDFVESVPKDALSTVIDETYELSRGASGHIPRLVETSSEFAEIADRNFLVTKSLIESSTQVLETQHEAAASMRAYSSDLKTLATTLAETDQPLRSLIKHTPAAAREVSTLMHDVGGPLGELMANLVTTAQIFGINSDGVEDALIRLPDAISAGYAVTNSQGLNLGLVQTYFDPLPCTSGYGGTEVRQGLKSNPGKPFNTQAGCTLDPSSGANVRGPRSVRVASELSDLLGGDQ</sequence>
<dbReference type="EMBL" id="JACCAA010000001">
    <property type="protein sequence ID" value="NYG60029.1"/>
    <property type="molecule type" value="Genomic_DNA"/>
</dbReference>
<dbReference type="NCBIfam" id="TIGR00996">
    <property type="entry name" value="Mtu_fam_mce"/>
    <property type="match status" value="1"/>
</dbReference>
<feature type="compositionally biased region" description="Polar residues" evidence="1">
    <location>
        <begin position="342"/>
        <end position="356"/>
    </location>
</feature>
<dbReference type="InterPro" id="IPR052336">
    <property type="entry name" value="MlaD_Phospholipid_Transporter"/>
</dbReference>
<reference evidence="3 4" key="1">
    <citation type="submission" date="2020-07" db="EMBL/GenBank/DDBJ databases">
        <title>Sequencing the genomes of 1000 actinobacteria strains.</title>
        <authorList>
            <person name="Klenk H.-P."/>
        </authorList>
    </citation>
    <scope>NUCLEOTIDE SEQUENCE [LARGE SCALE GENOMIC DNA]</scope>
    <source>
        <strain evidence="3 4">DSM 23819</strain>
    </source>
</reference>
<comment type="caution">
    <text evidence="3">The sequence shown here is derived from an EMBL/GenBank/DDBJ whole genome shotgun (WGS) entry which is preliminary data.</text>
</comment>
<evidence type="ECO:0000313" key="4">
    <source>
        <dbReference type="Proteomes" id="UP000540656"/>
    </source>
</evidence>
<dbReference type="Proteomes" id="UP000540656">
    <property type="component" value="Unassembled WGS sequence"/>
</dbReference>
<evidence type="ECO:0000256" key="1">
    <source>
        <dbReference type="SAM" id="MobiDB-lite"/>
    </source>
</evidence>
<dbReference type="GO" id="GO:0005576">
    <property type="term" value="C:extracellular region"/>
    <property type="evidence" value="ECO:0007669"/>
    <property type="project" value="TreeGrafter"/>
</dbReference>
<dbReference type="AlphaFoldDB" id="A0A7Y9UU56"/>
<evidence type="ECO:0000259" key="2">
    <source>
        <dbReference type="Pfam" id="PF02470"/>
    </source>
</evidence>
<dbReference type="PANTHER" id="PTHR33371:SF16">
    <property type="entry name" value="MCE-FAMILY PROTEIN MCE3F"/>
    <property type="match status" value="1"/>
</dbReference>
<dbReference type="RefSeq" id="WP_179503013.1">
    <property type="nucleotide sequence ID" value="NZ_JACCAA010000001.1"/>
</dbReference>
<dbReference type="PANTHER" id="PTHR33371">
    <property type="entry name" value="INTERMEMBRANE PHOSPHOLIPID TRANSPORT SYSTEM BINDING PROTEIN MLAD-RELATED"/>
    <property type="match status" value="1"/>
</dbReference>
<organism evidence="3 4">
    <name type="scientific">Nocardioides daedukensis</name>
    <dbReference type="NCBI Taxonomy" id="634462"/>
    <lineage>
        <taxon>Bacteria</taxon>
        <taxon>Bacillati</taxon>
        <taxon>Actinomycetota</taxon>
        <taxon>Actinomycetes</taxon>
        <taxon>Propionibacteriales</taxon>
        <taxon>Nocardioidaceae</taxon>
        <taxon>Nocardioides</taxon>
    </lineage>
</organism>
<proteinExistence type="predicted"/>
<dbReference type="InterPro" id="IPR005693">
    <property type="entry name" value="Mce"/>
</dbReference>
<gene>
    <name evidence="3" type="ORF">BJ980_002952</name>
</gene>
<dbReference type="Pfam" id="PF02470">
    <property type="entry name" value="MlaD"/>
    <property type="match status" value="1"/>
</dbReference>
<evidence type="ECO:0000313" key="3">
    <source>
        <dbReference type="EMBL" id="NYG60029.1"/>
    </source>
</evidence>
<accession>A0A7Y9UU56</accession>
<protein>
    <submittedName>
        <fullName evidence="3">Phospholipid/cholesterol/gamma-HCH transport system substrate-binding protein</fullName>
    </submittedName>
</protein>
<keyword evidence="4" id="KW-1185">Reference proteome</keyword>
<feature type="domain" description="Mce/MlaD" evidence="2">
    <location>
        <begin position="37"/>
        <end position="111"/>
    </location>
</feature>
<feature type="region of interest" description="Disordered" evidence="1">
    <location>
        <begin position="332"/>
        <end position="362"/>
    </location>
</feature>
<dbReference type="InterPro" id="IPR003399">
    <property type="entry name" value="Mce/MlaD"/>
</dbReference>